<protein>
    <submittedName>
        <fullName evidence="2">Uncharacterized protein</fullName>
    </submittedName>
</protein>
<accession>A0A9K3J419</accession>
<evidence type="ECO:0000313" key="3">
    <source>
        <dbReference type="Proteomes" id="UP000215914"/>
    </source>
</evidence>
<gene>
    <name evidence="2" type="ORF">HanXRQr2_Chr04g0146051</name>
</gene>
<organism evidence="2 3">
    <name type="scientific">Helianthus annuus</name>
    <name type="common">Common sunflower</name>
    <dbReference type="NCBI Taxonomy" id="4232"/>
    <lineage>
        <taxon>Eukaryota</taxon>
        <taxon>Viridiplantae</taxon>
        <taxon>Streptophyta</taxon>
        <taxon>Embryophyta</taxon>
        <taxon>Tracheophyta</taxon>
        <taxon>Spermatophyta</taxon>
        <taxon>Magnoliopsida</taxon>
        <taxon>eudicotyledons</taxon>
        <taxon>Gunneridae</taxon>
        <taxon>Pentapetalae</taxon>
        <taxon>asterids</taxon>
        <taxon>campanulids</taxon>
        <taxon>Asterales</taxon>
        <taxon>Asteraceae</taxon>
        <taxon>Asteroideae</taxon>
        <taxon>Heliantheae alliance</taxon>
        <taxon>Heliantheae</taxon>
        <taxon>Helianthus</taxon>
    </lineage>
</organism>
<evidence type="ECO:0000313" key="2">
    <source>
        <dbReference type="EMBL" id="KAF5808496.1"/>
    </source>
</evidence>
<dbReference type="Proteomes" id="UP000215914">
    <property type="component" value="Unassembled WGS sequence"/>
</dbReference>
<feature type="region of interest" description="Disordered" evidence="1">
    <location>
        <begin position="1"/>
        <end position="38"/>
    </location>
</feature>
<reference evidence="2" key="1">
    <citation type="journal article" date="2017" name="Nature">
        <title>The sunflower genome provides insights into oil metabolism, flowering and Asterid evolution.</title>
        <authorList>
            <person name="Badouin H."/>
            <person name="Gouzy J."/>
            <person name="Grassa C.J."/>
            <person name="Murat F."/>
            <person name="Staton S.E."/>
            <person name="Cottret L."/>
            <person name="Lelandais-Briere C."/>
            <person name="Owens G.L."/>
            <person name="Carrere S."/>
            <person name="Mayjonade B."/>
            <person name="Legrand L."/>
            <person name="Gill N."/>
            <person name="Kane N.C."/>
            <person name="Bowers J.E."/>
            <person name="Hubner S."/>
            <person name="Bellec A."/>
            <person name="Berard A."/>
            <person name="Berges H."/>
            <person name="Blanchet N."/>
            <person name="Boniface M.C."/>
            <person name="Brunel D."/>
            <person name="Catrice O."/>
            <person name="Chaidir N."/>
            <person name="Claudel C."/>
            <person name="Donnadieu C."/>
            <person name="Faraut T."/>
            <person name="Fievet G."/>
            <person name="Helmstetter N."/>
            <person name="King M."/>
            <person name="Knapp S.J."/>
            <person name="Lai Z."/>
            <person name="Le Paslier M.C."/>
            <person name="Lippi Y."/>
            <person name="Lorenzon L."/>
            <person name="Mandel J.R."/>
            <person name="Marage G."/>
            <person name="Marchand G."/>
            <person name="Marquand E."/>
            <person name="Bret-Mestries E."/>
            <person name="Morien E."/>
            <person name="Nambeesan S."/>
            <person name="Nguyen T."/>
            <person name="Pegot-Espagnet P."/>
            <person name="Pouilly N."/>
            <person name="Raftis F."/>
            <person name="Sallet E."/>
            <person name="Schiex T."/>
            <person name="Thomas J."/>
            <person name="Vandecasteele C."/>
            <person name="Vares D."/>
            <person name="Vear F."/>
            <person name="Vautrin S."/>
            <person name="Crespi M."/>
            <person name="Mangin B."/>
            <person name="Burke J.M."/>
            <person name="Salse J."/>
            <person name="Munos S."/>
            <person name="Vincourt P."/>
            <person name="Rieseberg L.H."/>
            <person name="Langlade N.B."/>
        </authorList>
    </citation>
    <scope>NUCLEOTIDE SEQUENCE</scope>
    <source>
        <tissue evidence="2">Leaves</tissue>
    </source>
</reference>
<dbReference type="EMBL" id="MNCJ02000319">
    <property type="protein sequence ID" value="KAF5808496.1"/>
    <property type="molecule type" value="Genomic_DNA"/>
</dbReference>
<dbReference type="AlphaFoldDB" id="A0A9K3J419"/>
<reference evidence="2" key="2">
    <citation type="submission" date="2020-06" db="EMBL/GenBank/DDBJ databases">
        <title>Helianthus annuus Genome sequencing and assembly Release 2.</title>
        <authorList>
            <person name="Gouzy J."/>
            <person name="Langlade N."/>
            <person name="Munos S."/>
        </authorList>
    </citation>
    <scope>NUCLEOTIDE SEQUENCE</scope>
    <source>
        <tissue evidence="2">Leaves</tissue>
    </source>
</reference>
<dbReference type="Gramene" id="mRNA:HanXRQr2_Chr04g0146051">
    <property type="protein sequence ID" value="mRNA:HanXRQr2_Chr04g0146051"/>
    <property type="gene ID" value="HanXRQr2_Chr04g0146051"/>
</dbReference>
<sequence>MMAARRRQNPRRRPVHRRITPAVRYYTPASSSPSHNSGREVLHDKVGISCGSCAGAVKKNRTGSGILSASGGNGFAGGAGGRISVNVFSRHDDQTIVAHGVSAAKILVEDISNEYRRRRKNDTDVARSRIDTYIRSSLRTAFAQVRFYLLLYF</sequence>
<keyword evidence="3" id="KW-1185">Reference proteome</keyword>
<name>A0A9K3J419_HELAN</name>
<comment type="caution">
    <text evidence="2">The sequence shown here is derived from an EMBL/GenBank/DDBJ whole genome shotgun (WGS) entry which is preliminary data.</text>
</comment>
<feature type="compositionally biased region" description="Basic residues" evidence="1">
    <location>
        <begin position="1"/>
        <end position="19"/>
    </location>
</feature>
<proteinExistence type="predicted"/>
<evidence type="ECO:0000256" key="1">
    <source>
        <dbReference type="SAM" id="MobiDB-lite"/>
    </source>
</evidence>